<feature type="transmembrane region" description="Helical" evidence="2">
    <location>
        <begin position="261"/>
        <end position="285"/>
    </location>
</feature>
<accession>A0A5J5KTF1</accession>
<dbReference type="EMBL" id="SZWF01000040">
    <property type="protein sequence ID" value="KAA9392903.1"/>
    <property type="molecule type" value="Genomic_DNA"/>
</dbReference>
<reference evidence="3 4" key="1">
    <citation type="submission" date="2019-05" db="EMBL/GenBank/DDBJ databases">
        <title>Kocuria coralli sp. nov., a novel actinobacterium isolated from coral reef seawater.</title>
        <authorList>
            <person name="Li J."/>
        </authorList>
    </citation>
    <scope>NUCLEOTIDE SEQUENCE [LARGE SCALE GENOMIC DNA]</scope>
    <source>
        <strain evidence="3 4">SCSIO 13007</strain>
    </source>
</reference>
<dbReference type="InterPro" id="IPR038728">
    <property type="entry name" value="YkvI-like"/>
</dbReference>
<dbReference type="Proteomes" id="UP000325957">
    <property type="component" value="Unassembled WGS sequence"/>
</dbReference>
<feature type="transmembrane region" description="Helical" evidence="2">
    <location>
        <begin position="297"/>
        <end position="316"/>
    </location>
</feature>
<dbReference type="OrthoDB" id="4424890at2"/>
<feature type="region of interest" description="Disordered" evidence="1">
    <location>
        <begin position="353"/>
        <end position="427"/>
    </location>
</feature>
<comment type="caution">
    <text evidence="3">The sequence shown here is derived from an EMBL/GenBank/DDBJ whole genome shotgun (WGS) entry which is preliminary data.</text>
</comment>
<keyword evidence="2" id="KW-0812">Transmembrane</keyword>
<sequence>MKEQIKISLAFVGLLVGAGFATGLEVVQYFISFGLTGLWGVLVAGVVMTAAGAVILQLGSYFVAEEHNRVFKEIAHPAISRAMDLAVIATLFCIGFVMLAGAGSNLEQQFGLPTWIGSLIMLVLVGTTGLLDVDKVSNIISAVTPLLIVAILVAFGYTLFNLPEDFGRLSEVAMAEDSPVSPWWLSALNYNGLSLLLGVSMSLVIGGAHSNLKATGRGGLLGGVIYTVLLAMAAFTLLANIERVAGNDVPMLSLFESMHPVMAFIMTFVIFIMIYNTAIGMFYALGKRVTASRPDRYTPVFLGLCAVGYGVSFIGFDTLMTYVYPVLGYLGLVLVVVLVSWWVKSRKRFPQESERRERIHDLEEQREDPDRDFDGGDQSELDQALDDSEADSDRLETVVTGEISASAADPDHESGAARDAEGNSAGR</sequence>
<proteinExistence type="predicted"/>
<organism evidence="3 4">
    <name type="scientific">Kocuria coralli</name>
    <dbReference type="NCBI Taxonomy" id="1461025"/>
    <lineage>
        <taxon>Bacteria</taxon>
        <taxon>Bacillati</taxon>
        <taxon>Actinomycetota</taxon>
        <taxon>Actinomycetes</taxon>
        <taxon>Micrococcales</taxon>
        <taxon>Micrococcaceae</taxon>
        <taxon>Kocuria</taxon>
    </lineage>
</organism>
<dbReference type="AlphaFoldDB" id="A0A5J5KTF1"/>
<dbReference type="PANTHER" id="PTHR37814">
    <property type="entry name" value="CONSERVED MEMBRANE PROTEIN"/>
    <property type="match status" value="1"/>
</dbReference>
<evidence type="ECO:0008006" key="5">
    <source>
        <dbReference type="Google" id="ProtNLM"/>
    </source>
</evidence>
<keyword evidence="4" id="KW-1185">Reference proteome</keyword>
<name>A0A5J5KTF1_9MICC</name>
<feature type="transmembrane region" description="Helical" evidence="2">
    <location>
        <begin position="39"/>
        <end position="64"/>
    </location>
</feature>
<feature type="compositionally biased region" description="Basic and acidic residues" evidence="1">
    <location>
        <begin position="409"/>
        <end position="421"/>
    </location>
</feature>
<feature type="transmembrane region" description="Helical" evidence="2">
    <location>
        <begin position="188"/>
        <end position="208"/>
    </location>
</feature>
<dbReference type="PANTHER" id="PTHR37814:SF1">
    <property type="entry name" value="MEMBRANE PROTEIN"/>
    <property type="match status" value="1"/>
</dbReference>
<feature type="transmembrane region" description="Helical" evidence="2">
    <location>
        <begin position="220"/>
        <end position="241"/>
    </location>
</feature>
<evidence type="ECO:0000313" key="4">
    <source>
        <dbReference type="Proteomes" id="UP000325957"/>
    </source>
</evidence>
<feature type="transmembrane region" description="Helical" evidence="2">
    <location>
        <begin position="322"/>
        <end position="343"/>
    </location>
</feature>
<protein>
    <recommendedName>
        <fullName evidence="5">Membrane protein YkvI</fullName>
    </recommendedName>
</protein>
<evidence type="ECO:0000313" key="3">
    <source>
        <dbReference type="EMBL" id="KAA9392903.1"/>
    </source>
</evidence>
<evidence type="ECO:0000256" key="2">
    <source>
        <dbReference type="SAM" id="Phobius"/>
    </source>
</evidence>
<gene>
    <name evidence="3" type="ORF">FCK90_14950</name>
</gene>
<feature type="compositionally biased region" description="Acidic residues" evidence="1">
    <location>
        <begin position="375"/>
        <end position="390"/>
    </location>
</feature>
<dbReference type="RefSeq" id="WP_158035105.1">
    <property type="nucleotide sequence ID" value="NZ_ML708639.1"/>
</dbReference>
<feature type="transmembrane region" description="Helical" evidence="2">
    <location>
        <begin position="112"/>
        <end position="131"/>
    </location>
</feature>
<feature type="compositionally biased region" description="Basic and acidic residues" evidence="1">
    <location>
        <begin position="353"/>
        <end position="374"/>
    </location>
</feature>
<keyword evidence="2" id="KW-0472">Membrane</keyword>
<keyword evidence="2" id="KW-1133">Transmembrane helix</keyword>
<evidence type="ECO:0000256" key="1">
    <source>
        <dbReference type="SAM" id="MobiDB-lite"/>
    </source>
</evidence>
<feature type="transmembrane region" description="Helical" evidence="2">
    <location>
        <begin position="138"/>
        <end position="160"/>
    </location>
</feature>
<feature type="transmembrane region" description="Helical" evidence="2">
    <location>
        <begin position="85"/>
        <end position="106"/>
    </location>
</feature>